<gene>
    <name evidence="1" type="ORF">I4F81_008499</name>
</gene>
<comment type="caution">
    <text evidence="1">The sequence shown here is derived from an EMBL/GenBank/DDBJ whole genome shotgun (WGS) entry which is preliminary data.</text>
</comment>
<keyword evidence="2" id="KW-1185">Reference proteome</keyword>
<accession>A0ACC3C7X7</accession>
<organism evidence="1 2">
    <name type="scientific">Pyropia yezoensis</name>
    <name type="common">Susabi-nori</name>
    <name type="synonym">Porphyra yezoensis</name>
    <dbReference type="NCBI Taxonomy" id="2788"/>
    <lineage>
        <taxon>Eukaryota</taxon>
        <taxon>Rhodophyta</taxon>
        <taxon>Bangiophyceae</taxon>
        <taxon>Bangiales</taxon>
        <taxon>Bangiaceae</taxon>
        <taxon>Pyropia</taxon>
    </lineage>
</organism>
<reference evidence="1" key="1">
    <citation type="submission" date="2019-11" db="EMBL/GenBank/DDBJ databases">
        <title>Nori genome reveals adaptations in red seaweeds to the harsh intertidal environment.</title>
        <authorList>
            <person name="Wang D."/>
            <person name="Mao Y."/>
        </authorList>
    </citation>
    <scope>NUCLEOTIDE SEQUENCE</scope>
    <source>
        <tissue evidence="1">Gametophyte</tissue>
    </source>
</reference>
<dbReference type="Proteomes" id="UP000798662">
    <property type="component" value="Chromosome 2"/>
</dbReference>
<protein>
    <submittedName>
        <fullName evidence="1">Uncharacterized protein</fullName>
    </submittedName>
</protein>
<evidence type="ECO:0000313" key="1">
    <source>
        <dbReference type="EMBL" id="KAK1865978.1"/>
    </source>
</evidence>
<dbReference type="EMBL" id="CM020619">
    <property type="protein sequence ID" value="KAK1865978.1"/>
    <property type="molecule type" value="Genomic_DNA"/>
</dbReference>
<evidence type="ECO:0000313" key="2">
    <source>
        <dbReference type="Proteomes" id="UP000798662"/>
    </source>
</evidence>
<sequence length="332" mass="33645">MWTASTPGGDVNGRGGYPSPAAVGPPATPIRLITCDCDGTLLNASCSTSDVNIATVRAAIAAGVRFVAATGKSRYGALKSMGALGDDLRAAYPDGVPGVFLQGLNVFGDDGSMLYEHTVTPDLARAIVAEARLVGSSLIAYSGDRILCEKADALTDLLPTYAEPVPEVIGTWESVLDSVPLNKFIYLGPADKITALRPAVEAAVGTHATLTQALPDMLEVLPPGASKGDGVRRLLEGAFGGVDPAAVLALGDAENDLTMFELVGTSVAMANALPALKELATAVTVGTNVEDGVAEAIRALVLDPLAQAGKNGVAVKTGEAEPSRAPSPAAGG</sequence>
<proteinExistence type="predicted"/>
<name>A0ACC3C7X7_PYRYE</name>